<evidence type="ECO:0008006" key="3">
    <source>
        <dbReference type="Google" id="ProtNLM"/>
    </source>
</evidence>
<dbReference type="OrthoDB" id="7069035at2"/>
<sequence>MATSKLPKEYAQVAAVAEQMLSGQIHYLDGALQLSRLRHAVGAYENDPDFFPFIGINHEIDNLPIPGGFEYADQTLRNQYESEINASVEWAKAHSLHQCQALAERFG</sequence>
<evidence type="ECO:0000313" key="2">
    <source>
        <dbReference type="Proteomes" id="UP000002171"/>
    </source>
</evidence>
<accession>A0A7U8C5P9</accession>
<evidence type="ECO:0000313" key="1">
    <source>
        <dbReference type="EMBL" id="EAR61988.1"/>
    </source>
</evidence>
<organism evidence="1 2">
    <name type="scientific">Neptuniibacter caesariensis</name>
    <dbReference type="NCBI Taxonomy" id="207954"/>
    <lineage>
        <taxon>Bacteria</taxon>
        <taxon>Pseudomonadati</taxon>
        <taxon>Pseudomonadota</taxon>
        <taxon>Gammaproteobacteria</taxon>
        <taxon>Oceanospirillales</taxon>
        <taxon>Oceanospirillaceae</taxon>
        <taxon>Neptuniibacter</taxon>
    </lineage>
</organism>
<protein>
    <recommendedName>
        <fullName evidence="3">DUF2489 domain-containing protein</fullName>
    </recommendedName>
</protein>
<dbReference type="Proteomes" id="UP000002171">
    <property type="component" value="Unassembled WGS sequence"/>
</dbReference>
<keyword evidence="2" id="KW-1185">Reference proteome</keyword>
<name>A0A7U8C5P9_NEPCE</name>
<proteinExistence type="predicted"/>
<reference evidence="1 2" key="1">
    <citation type="submission" date="2006-02" db="EMBL/GenBank/DDBJ databases">
        <authorList>
            <person name="Pinhassi J."/>
            <person name="Pedros-Alio C."/>
            <person name="Ferriera S."/>
            <person name="Johnson J."/>
            <person name="Kravitz S."/>
            <person name="Halpern A."/>
            <person name="Remington K."/>
            <person name="Beeson K."/>
            <person name="Tran B."/>
            <person name="Rogers Y.-H."/>
            <person name="Friedman R."/>
            <person name="Venter J.C."/>
        </authorList>
    </citation>
    <scope>NUCLEOTIDE SEQUENCE [LARGE SCALE GENOMIC DNA]</scope>
    <source>
        <strain evidence="1 2">MED92</strain>
    </source>
</reference>
<dbReference type="AlphaFoldDB" id="A0A7U8C5P9"/>
<dbReference type="EMBL" id="AAOW01000005">
    <property type="protein sequence ID" value="EAR61988.1"/>
    <property type="molecule type" value="Genomic_DNA"/>
</dbReference>
<comment type="caution">
    <text evidence="1">The sequence shown here is derived from an EMBL/GenBank/DDBJ whole genome shotgun (WGS) entry which is preliminary data.</text>
</comment>
<gene>
    <name evidence="1" type="ORF">MED92_03533</name>
</gene>
<dbReference type="RefSeq" id="WP_007022723.1">
    <property type="nucleotide sequence ID" value="NZ_CH724127.1"/>
</dbReference>